<dbReference type="PROSITE" id="PS50975">
    <property type="entry name" value="ATP_GRASP"/>
    <property type="match status" value="1"/>
</dbReference>
<dbReference type="InterPro" id="IPR004666">
    <property type="entry name" value="Rp_bS6_RimK/Lys_biosynth_LsyX"/>
</dbReference>
<evidence type="ECO:0000256" key="4">
    <source>
        <dbReference type="PROSITE-ProRule" id="PRU00409"/>
    </source>
</evidence>
<comment type="caution">
    <text evidence="6">The sequence shown here is derived from an EMBL/GenBank/DDBJ whole genome shotgun (WGS) entry which is preliminary data.</text>
</comment>
<dbReference type="InterPro" id="IPR011761">
    <property type="entry name" value="ATP-grasp"/>
</dbReference>
<dbReference type="GO" id="GO:0016879">
    <property type="term" value="F:ligase activity, forming carbon-nitrogen bonds"/>
    <property type="evidence" value="ECO:0007669"/>
    <property type="project" value="TreeGrafter"/>
</dbReference>
<keyword evidence="3 4" id="KW-0067">ATP-binding</keyword>
<dbReference type="Gene3D" id="3.30.470.20">
    <property type="entry name" value="ATP-grasp fold, B domain"/>
    <property type="match status" value="1"/>
</dbReference>
<evidence type="ECO:0000259" key="5">
    <source>
        <dbReference type="PROSITE" id="PS50975"/>
    </source>
</evidence>
<evidence type="ECO:0000313" key="7">
    <source>
        <dbReference type="Proteomes" id="UP000230956"/>
    </source>
</evidence>
<evidence type="ECO:0000256" key="2">
    <source>
        <dbReference type="ARBA" id="ARBA00022741"/>
    </source>
</evidence>
<dbReference type="AlphaFoldDB" id="A0A2M7T4Y5"/>
<dbReference type="NCBIfam" id="TIGR00768">
    <property type="entry name" value="rimK_fam"/>
    <property type="match status" value="1"/>
</dbReference>
<dbReference type="PANTHER" id="PTHR21621">
    <property type="entry name" value="RIBOSOMAL PROTEIN S6 MODIFICATION PROTEIN"/>
    <property type="match status" value="1"/>
</dbReference>
<reference evidence="7" key="1">
    <citation type="submission" date="2017-09" db="EMBL/GenBank/DDBJ databases">
        <title>Depth-based differentiation of microbial function through sediment-hosted aquifers and enrichment of novel symbionts in the deep terrestrial subsurface.</title>
        <authorList>
            <person name="Probst A.J."/>
            <person name="Ladd B."/>
            <person name="Jarett J.K."/>
            <person name="Geller-Mcgrath D.E."/>
            <person name="Sieber C.M.K."/>
            <person name="Emerson J.B."/>
            <person name="Anantharaman K."/>
            <person name="Thomas B.C."/>
            <person name="Malmstrom R."/>
            <person name="Stieglmeier M."/>
            <person name="Klingl A."/>
            <person name="Woyke T."/>
            <person name="Ryan C.M."/>
            <person name="Banfield J.F."/>
        </authorList>
    </citation>
    <scope>NUCLEOTIDE SEQUENCE [LARGE SCALE GENOMIC DNA]</scope>
</reference>
<dbReference type="EMBL" id="PFNG01000260">
    <property type="protein sequence ID" value="PIZ34893.1"/>
    <property type="molecule type" value="Genomic_DNA"/>
</dbReference>
<dbReference type="Gene3D" id="3.40.50.20">
    <property type="match status" value="1"/>
</dbReference>
<dbReference type="Proteomes" id="UP000230956">
    <property type="component" value="Unassembled WGS sequence"/>
</dbReference>
<gene>
    <name evidence="6" type="ORF">COY37_11260</name>
</gene>
<keyword evidence="1" id="KW-0479">Metal-binding</keyword>
<dbReference type="SUPFAM" id="SSF56059">
    <property type="entry name" value="Glutathione synthetase ATP-binding domain-like"/>
    <property type="match status" value="1"/>
</dbReference>
<name>A0A2M7T4Y5_9ACTN</name>
<feature type="domain" description="ATP-grasp" evidence="5">
    <location>
        <begin position="106"/>
        <end position="295"/>
    </location>
</feature>
<proteinExistence type="predicted"/>
<dbReference type="Pfam" id="PF08443">
    <property type="entry name" value="RimK"/>
    <property type="match status" value="1"/>
</dbReference>
<evidence type="ECO:0000256" key="3">
    <source>
        <dbReference type="ARBA" id="ARBA00022840"/>
    </source>
</evidence>
<dbReference type="InterPro" id="IPR013651">
    <property type="entry name" value="ATP-grasp_RimK-type"/>
</dbReference>
<protein>
    <recommendedName>
        <fullName evidence="5">ATP-grasp domain-containing protein</fullName>
    </recommendedName>
</protein>
<dbReference type="RefSeq" id="WP_286679033.1">
    <property type="nucleotide sequence ID" value="NZ_MNXI01000122.1"/>
</dbReference>
<accession>A0A2M7T4Y5</accession>
<dbReference type="Gene3D" id="3.30.1490.20">
    <property type="entry name" value="ATP-grasp fold, A domain"/>
    <property type="match status" value="1"/>
</dbReference>
<dbReference type="GO" id="GO:0046872">
    <property type="term" value="F:metal ion binding"/>
    <property type="evidence" value="ECO:0007669"/>
    <property type="project" value="UniProtKB-KW"/>
</dbReference>
<evidence type="ECO:0000256" key="1">
    <source>
        <dbReference type="ARBA" id="ARBA00022723"/>
    </source>
</evidence>
<dbReference type="GO" id="GO:0005737">
    <property type="term" value="C:cytoplasm"/>
    <property type="evidence" value="ECO:0007669"/>
    <property type="project" value="TreeGrafter"/>
</dbReference>
<organism evidence="6 7">
    <name type="scientific">Candidatus Aquicultor secundus</name>
    <dbReference type="NCBI Taxonomy" id="1973895"/>
    <lineage>
        <taxon>Bacteria</taxon>
        <taxon>Bacillati</taxon>
        <taxon>Actinomycetota</taxon>
        <taxon>Candidatus Aquicultoria</taxon>
        <taxon>Candidatus Aquicultorales</taxon>
        <taxon>Candidatus Aquicultoraceae</taxon>
        <taxon>Candidatus Aquicultor</taxon>
    </lineage>
</organism>
<sequence length="303" mass="33742">MYKIGIVTAQFEADPTSRDLFEAARQVADTQIVDPIQFSIELNGKHVIKIGKVQAGEFDALIIRGLNFSGETDFQFEVFEQLDREGVVVINSPAALKVAESKFLTSFILQEKGFRVPESLIIQQLNKEPNEGLDDAGAFLSRHEDSVAKPLYGFQGYGVIRVKRGEKNAMTRIKRLLSEFKCICLQKYIPNPGRDIRAFVVGDEVVASIYRLAKLGRWKTNIRAGARAERCELTEAQRTMAIGASRDLGLDYTGVDIIEGPDGDYILEVNGAPAWHGITEATGRNVAEDIIHHIIHRLERRAG</sequence>
<dbReference type="PANTHER" id="PTHR21621:SF0">
    <property type="entry name" value="BETA-CITRYLGLUTAMATE SYNTHASE B-RELATED"/>
    <property type="match status" value="1"/>
</dbReference>
<evidence type="ECO:0000313" key="6">
    <source>
        <dbReference type="EMBL" id="PIZ34893.1"/>
    </source>
</evidence>
<dbReference type="InterPro" id="IPR013815">
    <property type="entry name" value="ATP_grasp_subdomain_1"/>
</dbReference>
<dbReference type="GO" id="GO:0005524">
    <property type="term" value="F:ATP binding"/>
    <property type="evidence" value="ECO:0007669"/>
    <property type="project" value="UniProtKB-UniRule"/>
</dbReference>
<keyword evidence="2 4" id="KW-0547">Nucleotide-binding</keyword>